<dbReference type="EMBL" id="FNCY01000022">
    <property type="protein sequence ID" value="SDI58131.1"/>
    <property type="molecule type" value="Genomic_DNA"/>
</dbReference>
<protein>
    <submittedName>
        <fullName evidence="1">Uncharacterized protein</fullName>
    </submittedName>
</protein>
<sequence>MHVTMRGGNRNPQPSWLEAYSPAHLQHLIGETIASATADAVFDIVIGHSERTIIHNGTVRLPPQIERGLGGLVLRHGGKCSRICPLTMLAENWSFPQAFATLMNGNDIGIQPTDRNVIPYDIGSFSTVQFQVSSQSTAFKVVHVFRGKPVVPIEHVNQHGTERLALGMADWMRQHVADTGKLTYCYHPKANHYARNSNRIREFMGSIALFKAARHFDDNTMFALAERSLRYNLDAYLREEQDYGVIVEGEKIKLGAAALAAMAIRHSERRADYANCLRRLTAFTEMMWQTSGAFRCFLRPADRADICQNFYPGETLLLWAGCWLESRDTALWQKIEASFRHYRQWHAAQPNPAFVPWHTQAYYLLWQATGDSRFKDAILEMNDWLLPFQQWETVADYPDTQGRFYDPDLPYGPPHASSTGVYLEGLIDAFRLATAIGDTDRAHRYAETIKRGVRNIMQLQYSERDECAGFPAPEKALGGIRTTEYNNLIRIDNVQHALMAVIRILKTDDFLWDR</sequence>
<dbReference type="AlphaFoldDB" id="A0A1G8LQZ0"/>
<dbReference type="STRING" id="83767.SAMN05660652_03684"/>
<evidence type="ECO:0000313" key="1">
    <source>
        <dbReference type="EMBL" id="SDI58131.1"/>
    </source>
</evidence>
<accession>A0A1G8LQZ0</accession>
<gene>
    <name evidence="1" type="ORF">SAMN05660652_03684</name>
</gene>
<name>A0A1G8LQZ0_9RHOO</name>
<evidence type="ECO:0000313" key="2">
    <source>
        <dbReference type="Proteomes" id="UP000198607"/>
    </source>
</evidence>
<dbReference type="GO" id="GO:0005975">
    <property type="term" value="P:carbohydrate metabolic process"/>
    <property type="evidence" value="ECO:0007669"/>
    <property type="project" value="InterPro"/>
</dbReference>
<dbReference type="InterPro" id="IPR008928">
    <property type="entry name" value="6-hairpin_glycosidase_sf"/>
</dbReference>
<reference evidence="1 2" key="1">
    <citation type="submission" date="2016-10" db="EMBL/GenBank/DDBJ databases">
        <authorList>
            <person name="de Groot N.N."/>
        </authorList>
    </citation>
    <scope>NUCLEOTIDE SEQUENCE [LARGE SCALE GENOMIC DNA]</scope>
    <source>
        <strain evidence="1 2">DSM 5885</strain>
    </source>
</reference>
<organism evidence="1 2">
    <name type="scientific">Propionivibrio dicarboxylicus</name>
    <dbReference type="NCBI Taxonomy" id="83767"/>
    <lineage>
        <taxon>Bacteria</taxon>
        <taxon>Pseudomonadati</taxon>
        <taxon>Pseudomonadota</taxon>
        <taxon>Betaproteobacteria</taxon>
        <taxon>Rhodocyclales</taxon>
        <taxon>Rhodocyclaceae</taxon>
        <taxon>Propionivibrio</taxon>
    </lineage>
</organism>
<dbReference type="Proteomes" id="UP000198607">
    <property type="component" value="Unassembled WGS sequence"/>
</dbReference>
<keyword evidence="2" id="KW-1185">Reference proteome</keyword>
<dbReference type="SUPFAM" id="SSF48208">
    <property type="entry name" value="Six-hairpin glycosidases"/>
    <property type="match status" value="1"/>
</dbReference>
<proteinExistence type="predicted"/>